<keyword evidence="4" id="KW-0539">Nucleus</keyword>
<sequence length="324" mass="36542">MEKAMSDDEFFEAVPPGFQFSPRDDELIHYLSLKINNESLPRTKIHDVEFYKFDPDILAEMYKPSGKNQYWYFFTKRQKKYKSGSRPNRVAGNGYWRASCANKPIIHKDKEIGLRKSLVHYRGKPGKHTKTGWIMNEFLIKGEEDNWAICKMSKTGKAGKGPKGKAIIDENKDSNTNKVILPDLSSEPSPTSSPQIQATHFPSPMDAYQPILNVPSFDHETGLFPGLQPCMTSSDFRDEFSDSMRFFGPQMYYGEQTSYINAAGPTTFIAPPPSVDHCAMKCGPASGLEDIDELIRQTLGPQCGLMGDDVKWASTFDEMFKGCI</sequence>
<name>A0A5A7NZP6_STRAF</name>
<comment type="caution">
    <text evidence="6">The sequence shown here is derived from an EMBL/GenBank/DDBJ whole genome shotgun (WGS) entry which is preliminary data.</text>
</comment>
<evidence type="ECO:0000313" key="6">
    <source>
        <dbReference type="EMBL" id="GER25741.1"/>
    </source>
</evidence>
<dbReference type="OrthoDB" id="910777at2759"/>
<keyword evidence="3" id="KW-0804">Transcription</keyword>
<dbReference type="Proteomes" id="UP000325081">
    <property type="component" value="Unassembled WGS sequence"/>
</dbReference>
<keyword evidence="2" id="KW-0238">DNA-binding</keyword>
<dbReference type="Pfam" id="PF02365">
    <property type="entry name" value="NAM"/>
    <property type="match status" value="1"/>
</dbReference>
<dbReference type="AlphaFoldDB" id="A0A5A7NZP6"/>
<dbReference type="InterPro" id="IPR036093">
    <property type="entry name" value="NAC_dom_sf"/>
</dbReference>
<evidence type="ECO:0000256" key="2">
    <source>
        <dbReference type="ARBA" id="ARBA00023125"/>
    </source>
</evidence>
<organism evidence="6 7">
    <name type="scientific">Striga asiatica</name>
    <name type="common">Asiatic witchweed</name>
    <name type="synonym">Buchnera asiatica</name>
    <dbReference type="NCBI Taxonomy" id="4170"/>
    <lineage>
        <taxon>Eukaryota</taxon>
        <taxon>Viridiplantae</taxon>
        <taxon>Streptophyta</taxon>
        <taxon>Embryophyta</taxon>
        <taxon>Tracheophyta</taxon>
        <taxon>Spermatophyta</taxon>
        <taxon>Magnoliopsida</taxon>
        <taxon>eudicotyledons</taxon>
        <taxon>Gunneridae</taxon>
        <taxon>Pentapetalae</taxon>
        <taxon>asterids</taxon>
        <taxon>lamiids</taxon>
        <taxon>Lamiales</taxon>
        <taxon>Orobanchaceae</taxon>
        <taxon>Buchnereae</taxon>
        <taxon>Striga</taxon>
    </lineage>
</organism>
<dbReference type="Gene3D" id="2.170.150.80">
    <property type="entry name" value="NAC domain"/>
    <property type="match status" value="1"/>
</dbReference>
<evidence type="ECO:0000256" key="1">
    <source>
        <dbReference type="ARBA" id="ARBA00023015"/>
    </source>
</evidence>
<evidence type="ECO:0000259" key="5">
    <source>
        <dbReference type="PROSITE" id="PS51005"/>
    </source>
</evidence>
<protein>
    <submittedName>
        <fullName evidence="6">NAC domain containing protein 47</fullName>
    </submittedName>
</protein>
<dbReference type="SUPFAM" id="SSF101941">
    <property type="entry name" value="NAC domain"/>
    <property type="match status" value="1"/>
</dbReference>
<dbReference type="InterPro" id="IPR003441">
    <property type="entry name" value="NAC-dom"/>
</dbReference>
<dbReference type="PROSITE" id="PS51005">
    <property type="entry name" value="NAC"/>
    <property type="match status" value="1"/>
</dbReference>
<evidence type="ECO:0000256" key="3">
    <source>
        <dbReference type="ARBA" id="ARBA00023163"/>
    </source>
</evidence>
<dbReference type="PANTHER" id="PTHR31719">
    <property type="entry name" value="NAC TRANSCRIPTION FACTOR 56"/>
    <property type="match status" value="1"/>
</dbReference>
<evidence type="ECO:0000256" key="4">
    <source>
        <dbReference type="ARBA" id="ARBA00023242"/>
    </source>
</evidence>
<reference evidence="7" key="1">
    <citation type="journal article" date="2019" name="Curr. Biol.">
        <title>Genome Sequence of Striga asiatica Provides Insight into the Evolution of Plant Parasitism.</title>
        <authorList>
            <person name="Yoshida S."/>
            <person name="Kim S."/>
            <person name="Wafula E.K."/>
            <person name="Tanskanen J."/>
            <person name="Kim Y.M."/>
            <person name="Honaas L."/>
            <person name="Yang Z."/>
            <person name="Spallek T."/>
            <person name="Conn C.E."/>
            <person name="Ichihashi Y."/>
            <person name="Cheong K."/>
            <person name="Cui S."/>
            <person name="Der J.P."/>
            <person name="Gundlach H."/>
            <person name="Jiao Y."/>
            <person name="Hori C."/>
            <person name="Ishida J.K."/>
            <person name="Kasahara H."/>
            <person name="Kiba T."/>
            <person name="Kim M.S."/>
            <person name="Koo N."/>
            <person name="Laohavisit A."/>
            <person name="Lee Y.H."/>
            <person name="Lumba S."/>
            <person name="McCourt P."/>
            <person name="Mortimer J.C."/>
            <person name="Mutuku J.M."/>
            <person name="Nomura T."/>
            <person name="Sasaki-Sekimoto Y."/>
            <person name="Seto Y."/>
            <person name="Wang Y."/>
            <person name="Wakatake T."/>
            <person name="Sakakibara H."/>
            <person name="Demura T."/>
            <person name="Yamaguchi S."/>
            <person name="Yoneyama K."/>
            <person name="Manabe R.I."/>
            <person name="Nelson D.C."/>
            <person name="Schulman A.H."/>
            <person name="Timko M.P."/>
            <person name="dePamphilis C.W."/>
            <person name="Choi D."/>
            <person name="Shirasu K."/>
        </authorList>
    </citation>
    <scope>NUCLEOTIDE SEQUENCE [LARGE SCALE GENOMIC DNA]</scope>
    <source>
        <strain evidence="7">cv. UVA1</strain>
    </source>
</reference>
<keyword evidence="7" id="KW-1185">Reference proteome</keyword>
<proteinExistence type="predicted"/>
<evidence type="ECO:0000313" key="7">
    <source>
        <dbReference type="Proteomes" id="UP000325081"/>
    </source>
</evidence>
<keyword evidence="1" id="KW-0805">Transcription regulation</keyword>
<dbReference type="PANTHER" id="PTHR31719:SF43">
    <property type="entry name" value="NAC TRANSCRIPTION FACTOR 56"/>
    <property type="match status" value="1"/>
</dbReference>
<dbReference type="EMBL" id="BKCP01000447">
    <property type="protein sequence ID" value="GER25741.1"/>
    <property type="molecule type" value="Genomic_DNA"/>
</dbReference>
<accession>A0A5A7NZP6</accession>
<gene>
    <name evidence="6" type="ORF">STAS_01335</name>
</gene>
<dbReference type="GO" id="GO:0006355">
    <property type="term" value="P:regulation of DNA-templated transcription"/>
    <property type="evidence" value="ECO:0007669"/>
    <property type="project" value="InterPro"/>
</dbReference>
<feature type="domain" description="NAC" evidence="5">
    <location>
        <begin position="14"/>
        <end position="155"/>
    </location>
</feature>
<dbReference type="GO" id="GO:0003677">
    <property type="term" value="F:DNA binding"/>
    <property type="evidence" value="ECO:0007669"/>
    <property type="project" value="UniProtKB-KW"/>
</dbReference>